<dbReference type="EMBL" id="VYDO01000056">
    <property type="protein sequence ID" value="MYG37690.1"/>
    <property type="molecule type" value="Genomic_DNA"/>
</dbReference>
<evidence type="ECO:0000313" key="1">
    <source>
        <dbReference type="EMBL" id="MYG37690.1"/>
    </source>
</evidence>
<name>A0A6B1F2Z2_9SYNE</name>
<gene>
    <name evidence="1" type="ORF">F4162_01450</name>
</gene>
<reference evidence="1" key="1">
    <citation type="submission" date="2019-09" db="EMBL/GenBank/DDBJ databases">
        <title>Characterisation of the sponge microbiome using genome-centric metagenomics.</title>
        <authorList>
            <person name="Engelberts J.P."/>
            <person name="Robbins S.J."/>
            <person name="De Goeij J.M."/>
            <person name="Aranda M."/>
            <person name="Bell S.C."/>
            <person name="Webster N.S."/>
        </authorList>
    </citation>
    <scope>NUCLEOTIDE SEQUENCE</scope>
    <source>
        <strain evidence="1">SB0676_bin_10</strain>
    </source>
</reference>
<comment type="caution">
    <text evidence="1">The sequence shown here is derived from an EMBL/GenBank/DDBJ whole genome shotgun (WGS) entry which is preliminary data.</text>
</comment>
<accession>A0A6B1F2Z2</accession>
<dbReference type="AlphaFoldDB" id="A0A6B1F2Z2"/>
<protein>
    <submittedName>
        <fullName evidence="1">Uncharacterized protein</fullName>
    </submittedName>
</protein>
<organism evidence="1">
    <name type="scientific">Synechococcus sp. SB0676_bin_10</name>
    <dbReference type="NCBI Taxonomy" id="2604869"/>
    <lineage>
        <taxon>Bacteria</taxon>
        <taxon>Bacillati</taxon>
        <taxon>Cyanobacteriota</taxon>
        <taxon>Cyanophyceae</taxon>
        <taxon>Synechococcales</taxon>
        <taxon>Synechococcaceae</taxon>
        <taxon>Synechococcus</taxon>
    </lineage>
</organism>
<proteinExistence type="predicted"/>
<sequence>MDGETRQRGLDTTRELVAALWEGTRIVGFFDKWDEVRRIKLKIKRAILEQPFGSRALVDAVTERFMDLAKAKWSR</sequence>